<keyword evidence="1" id="KW-1133">Transmembrane helix</keyword>
<dbReference type="KEGG" id="gtt:GUITHDRAFT_152572"/>
<organism evidence="2">
    <name type="scientific">Guillardia theta (strain CCMP2712)</name>
    <name type="common">Cryptophyte</name>
    <dbReference type="NCBI Taxonomy" id="905079"/>
    <lineage>
        <taxon>Eukaryota</taxon>
        <taxon>Cryptophyceae</taxon>
        <taxon>Pyrenomonadales</taxon>
        <taxon>Geminigeraceae</taxon>
        <taxon>Guillardia</taxon>
    </lineage>
</organism>
<dbReference type="Pfam" id="PF06522">
    <property type="entry name" value="B12D"/>
    <property type="match status" value="1"/>
</dbReference>
<evidence type="ECO:0000313" key="2">
    <source>
        <dbReference type="EMBL" id="EKX45807.1"/>
    </source>
</evidence>
<reference evidence="3" key="3">
    <citation type="submission" date="2015-06" db="UniProtKB">
        <authorList>
            <consortium name="EnsemblProtists"/>
        </authorList>
    </citation>
    <scope>IDENTIFICATION</scope>
</reference>
<accession>L1JC00</accession>
<dbReference type="GeneID" id="17302608"/>
<feature type="transmembrane region" description="Helical" evidence="1">
    <location>
        <begin position="51"/>
        <end position="69"/>
    </location>
</feature>
<name>L1JC00_GUITC</name>
<dbReference type="AlphaFoldDB" id="L1JC00"/>
<dbReference type="Proteomes" id="UP000011087">
    <property type="component" value="Unassembled WGS sequence"/>
</dbReference>
<dbReference type="InterPro" id="IPR010530">
    <property type="entry name" value="B12D"/>
</dbReference>
<dbReference type="EnsemblProtists" id="EKX45807">
    <property type="protein sequence ID" value="EKX45807"/>
    <property type="gene ID" value="GUITHDRAFT_152572"/>
</dbReference>
<keyword evidence="1" id="KW-0472">Membrane</keyword>
<dbReference type="HOGENOM" id="CLU_2163242_0_0_1"/>
<keyword evidence="4" id="KW-1185">Reference proteome</keyword>
<proteinExistence type="predicted"/>
<reference evidence="2 4" key="1">
    <citation type="journal article" date="2012" name="Nature">
        <title>Algal genomes reveal evolutionary mosaicism and the fate of nucleomorphs.</title>
        <authorList>
            <consortium name="DOE Joint Genome Institute"/>
            <person name="Curtis B.A."/>
            <person name="Tanifuji G."/>
            <person name="Burki F."/>
            <person name="Gruber A."/>
            <person name="Irimia M."/>
            <person name="Maruyama S."/>
            <person name="Arias M.C."/>
            <person name="Ball S.G."/>
            <person name="Gile G.H."/>
            <person name="Hirakawa Y."/>
            <person name="Hopkins J.F."/>
            <person name="Kuo A."/>
            <person name="Rensing S.A."/>
            <person name="Schmutz J."/>
            <person name="Symeonidi A."/>
            <person name="Elias M."/>
            <person name="Eveleigh R.J."/>
            <person name="Herman E.K."/>
            <person name="Klute M.J."/>
            <person name="Nakayama T."/>
            <person name="Obornik M."/>
            <person name="Reyes-Prieto A."/>
            <person name="Armbrust E.V."/>
            <person name="Aves S.J."/>
            <person name="Beiko R.G."/>
            <person name="Coutinho P."/>
            <person name="Dacks J.B."/>
            <person name="Durnford D.G."/>
            <person name="Fast N.M."/>
            <person name="Green B.R."/>
            <person name="Grisdale C.J."/>
            <person name="Hempel F."/>
            <person name="Henrissat B."/>
            <person name="Hoppner M.P."/>
            <person name="Ishida K."/>
            <person name="Kim E."/>
            <person name="Koreny L."/>
            <person name="Kroth P.G."/>
            <person name="Liu Y."/>
            <person name="Malik S.B."/>
            <person name="Maier U.G."/>
            <person name="McRose D."/>
            <person name="Mock T."/>
            <person name="Neilson J.A."/>
            <person name="Onodera N.T."/>
            <person name="Poole A.M."/>
            <person name="Pritham E.J."/>
            <person name="Richards T.A."/>
            <person name="Rocap G."/>
            <person name="Roy S.W."/>
            <person name="Sarai C."/>
            <person name="Schaack S."/>
            <person name="Shirato S."/>
            <person name="Slamovits C.H."/>
            <person name="Spencer D.F."/>
            <person name="Suzuki S."/>
            <person name="Worden A.Z."/>
            <person name="Zauner S."/>
            <person name="Barry K."/>
            <person name="Bell C."/>
            <person name="Bharti A.K."/>
            <person name="Crow J.A."/>
            <person name="Grimwood J."/>
            <person name="Kramer R."/>
            <person name="Lindquist E."/>
            <person name="Lucas S."/>
            <person name="Salamov A."/>
            <person name="McFadden G.I."/>
            <person name="Lane C.E."/>
            <person name="Keeling P.J."/>
            <person name="Gray M.W."/>
            <person name="Grigoriev I.V."/>
            <person name="Archibald J.M."/>
        </authorList>
    </citation>
    <scope>NUCLEOTIDE SEQUENCE</scope>
    <source>
        <strain evidence="2 4">CCMP2712</strain>
    </source>
</reference>
<keyword evidence="1" id="KW-0812">Transmembrane</keyword>
<evidence type="ECO:0000256" key="1">
    <source>
        <dbReference type="SAM" id="Phobius"/>
    </source>
</evidence>
<evidence type="ECO:0000313" key="4">
    <source>
        <dbReference type="Proteomes" id="UP000011087"/>
    </source>
</evidence>
<dbReference type="PaxDb" id="55529-EKX45807"/>
<protein>
    <submittedName>
        <fullName evidence="2 3">Uncharacterized protein</fullName>
    </submittedName>
</protein>
<reference evidence="4" key="2">
    <citation type="submission" date="2012-11" db="EMBL/GenBank/DDBJ databases">
        <authorList>
            <person name="Kuo A."/>
            <person name="Curtis B.A."/>
            <person name="Tanifuji G."/>
            <person name="Burki F."/>
            <person name="Gruber A."/>
            <person name="Irimia M."/>
            <person name="Maruyama S."/>
            <person name="Arias M.C."/>
            <person name="Ball S.G."/>
            <person name="Gile G.H."/>
            <person name="Hirakawa Y."/>
            <person name="Hopkins J.F."/>
            <person name="Rensing S.A."/>
            <person name="Schmutz J."/>
            <person name="Symeonidi A."/>
            <person name="Elias M."/>
            <person name="Eveleigh R.J."/>
            <person name="Herman E.K."/>
            <person name="Klute M.J."/>
            <person name="Nakayama T."/>
            <person name="Obornik M."/>
            <person name="Reyes-Prieto A."/>
            <person name="Armbrust E.V."/>
            <person name="Aves S.J."/>
            <person name="Beiko R.G."/>
            <person name="Coutinho P."/>
            <person name="Dacks J.B."/>
            <person name="Durnford D.G."/>
            <person name="Fast N.M."/>
            <person name="Green B.R."/>
            <person name="Grisdale C."/>
            <person name="Hempe F."/>
            <person name="Henrissat B."/>
            <person name="Hoppner M.P."/>
            <person name="Ishida K.-I."/>
            <person name="Kim E."/>
            <person name="Koreny L."/>
            <person name="Kroth P.G."/>
            <person name="Liu Y."/>
            <person name="Malik S.-B."/>
            <person name="Maier U.G."/>
            <person name="McRose D."/>
            <person name="Mock T."/>
            <person name="Neilson J.A."/>
            <person name="Onodera N.T."/>
            <person name="Poole A.M."/>
            <person name="Pritham E.J."/>
            <person name="Richards T.A."/>
            <person name="Rocap G."/>
            <person name="Roy S.W."/>
            <person name="Sarai C."/>
            <person name="Schaack S."/>
            <person name="Shirato S."/>
            <person name="Slamovits C.H."/>
            <person name="Spencer D.F."/>
            <person name="Suzuki S."/>
            <person name="Worden A.Z."/>
            <person name="Zauner S."/>
            <person name="Barry K."/>
            <person name="Bell C."/>
            <person name="Bharti A.K."/>
            <person name="Crow J.A."/>
            <person name="Grimwood J."/>
            <person name="Kramer R."/>
            <person name="Lindquist E."/>
            <person name="Lucas S."/>
            <person name="Salamov A."/>
            <person name="McFadden G.I."/>
            <person name="Lane C.E."/>
            <person name="Keeling P.J."/>
            <person name="Gray M.W."/>
            <person name="Grigoriev I.V."/>
            <person name="Archibald J.M."/>
        </authorList>
    </citation>
    <scope>NUCLEOTIDE SEQUENCE</scope>
    <source>
        <strain evidence="4">CCMP2712</strain>
    </source>
</reference>
<gene>
    <name evidence="2" type="ORF">GUITHDRAFT_152572</name>
</gene>
<evidence type="ECO:0000313" key="3">
    <source>
        <dbReference type="EnsemblProtists" id="EKX45807"/>
    </source>
</evidence>
<dbReference type="EMBL" id="JH992997">
    <property type="protein sequence ID" value="EKX45807.1"/>
    <property type="molecule type" value="Genomic_DNA"/>
</dbReference>
<dbReference type="RefSeq" id="XP_005832787.1">
    <property type="nucleotide sequence ID" value="XM_005832730.1"/>
</dbReference>
<sequence length="111" mass="12143">MSMPKILPAAARALTRSGANTTAQKRFMSATAAESSSMKDYFFSTWVKPDVYPIVFICGLATTFCGITISKRFGMHENVTWSKKARNQGVAQQYAHKYPGTESAVVAGIQK</sequence>